<sequence>MELKEMLEEILNKQIPDCNKQRVALAAATPMIKLGIEGIVEAKIAKGQEWINRYEMMDPWYR</sequence>
<organism evidence="1 2">
    <name type="scientific">Trifolium subterraneum</name>
    <name type="common">Subterranean clover</name>
    <dbReference type="NCBI Taxonomy" id="3900"/>
    <lineage>
        <taxon>Eukaryota</taxon>
        <taxon>Viridiplantae</taxon>
        <taxon>Streptophyta</taxon>
        <taxon>Embryophyta</taxon>
        <taxon>Tracheophyta</taxon>
        <taxon>Spermatophyta</taxon>
        <taxon>Magnoliopsida</taxon>
        <taxon>eudicotyledons</taxon>
        <taxon>Gunneridae</taxon>
        <taxon>Pentapetalae</taxon>
        <taxon>rosids</taxon>
        <taxon>fabids</taxon>
        <taxon>Fabales</taxon>
        <taxon>Fabaceae</taxon>
        <taxon>Papilionoideae</taxon>
        <taxon>50 kb inversion clade</taxon>
        <taxon>NPAAA clade</taxon>
        <taxon>Hologalegina</taxon>
        <taxon>IRL clade</taxon>
        <taxon>Trifolieae</taxon>
        <taxon>Trifolium</taxon>
    </lineage>
</organism>
<evidence type="ECO:0000313" key="1">
    <source>
        <dbReference type="EMBL" id="GAU28929.1"/>
    </source>
</evidence>
<gene>
    <name evidence="1" type="ORF">TSUD_59400</name>
</gene>
<keyword evidence="2" id="KW-1185">Reference proteome</keyword>
<proteinExistence type="predicted"/>
<dbReference type="AlphaFoldDB" id="A0A2Z6NB93"/>
<name>A0A2Z6NB93_TRISU</name>
<dbReference type="EMBL" id="DF973383">
    <property type="protein sequence ID" value="GAU28929.1"/>
    <property type="molecule type" value="Genomic_DNA"/>
</dbReference>
<protein>
    <submittedName>
        <fullName evidence="1">Uncharacterized protein</fullName>
    </submittedName>
</protein>
<accession>A0A2Z6NB93</accession>
<evidence type="ECO:0000313" key="2">
    <source>
        <dbReference type="Proteomes" id="UP000242715"/>
    </source>
</evidence>
<reference evidence="2" key="1">
    <citation type="journal article" date="2017" name="Front. Plant Sci.">
        <title>Climate Clever Clovers: New Paradigm to Reduce the Environmental Footprint of Ruminants by Breeding Low Methanogenic Forages Utilizing Haplotype Variation.</title>
        <authorList>
            <person name="Kaur P."/>
            <person name="Appels R."/>
            <person name="Bayer P.E."/>
            <person name="Keeble-Gagnere G."/>
            <person name="Wang J."/>
            <person name="Hirakawa H."/>
            <person name="Shirasawa K."/>
            <person name="Vercoe P."/>
            <person name="Stefanova K."/>
            <person name="Durmic Z."/>
            <person name="Nichols P."/>
            <person name="Revell C."/>
            <person name="Isobe S.N."/>
            <person name="Edwards D."/>
            <person name="Erskine W."/>
        </authorList>
    </citation>
    <scope>NUCLEOTIDE SEQUENCE [LARGE SCALE GENOMIC DNA]</scope>
    <source>
        <strain evidence="2">cv. Daliak</strain>
    </source>
</reference>
<dbReference type="Proteomes" id="UP000242715">
    <property type="component" value="Unassembled WGS sequence"/>
</dbReference>